<proteinExistence type="predicted"/>
<organism evidence="1 2">
    <name type="scientific">Candidatus Magnetoglobus multicellularis str. Araruama</name>
    <dbReference type="NCBI Taxonomy" id="890399"/>
    <lineage>
        <taxon>Bacteria</taxon>
        <taxon>Pseudomonadati</taxon>
        <taxon>Thermodesulfobacteriota</taxon>
        <taxon>Desulfobacteria</taxon>
        <taxon>Desulfobacterales</taxon>
        <taxon>Desulfobacteraceae</taxon>
        <taxon>Candidatus Magnetoglobus</taxon>
    </lineage>
</organism>
<gene>
    <name evidence="1" type="ORF">OMM_14584</name>
</gene>
<sequence length="122" mass="14120">AGVKYFNRTKNEKNYQFHLVFSFPNAVIKQQLELFAFLNLGVVNSLFTGVLSVSDAIQKFYHAENCLYTKDHFQNELADRIMSHGVQLPDIFDALPPYEAQREYFHELETIKSLCLNLIDSV</sequence>
<comment type="caution">
    <text evidence="1">The sequence shown here is derived from an EMBL/GenBank/DDBJ whole genome shotgun (WGS) entry which is preliminary data.</text>
</comment>
<evidence type="ECO:0000313" key="1">
    <source>
        <dbReference type="EMBL" id="ETR65235.1"/>
    </source>
</evidence>
<feature type="non-terminal residue" evidence="1">
    <location>
        <position position="1"/>
    </location>
</feature>
<dbReference type="AlphaFoldDB" id="A0A1V1NRN4"/>
<accession>A0A1V1NRN4</accession>
<dbReference type="EMBL" id="ATBP01003047">
    <property type="protein sequence ID" value="ETR65235.1"/>
    <property type="molecule type" value="Genomic_DNA"/>
</dbReference>
<protein>
    <submittedName>
        <fullName evidence="1">Uncharacterized protein</fullName>
    </submittedName>
</protein>
<name>A0A1V1NRN4_9BACT</name>
<dbReference type="Proteomes" id="UP000189670">
    <property type="component" value="Unassembled WGS sequence"/>
</dbReference>
<evidence type="ECO:0000313" key="2">
    <source>
        <dbReference type="Proteomes" id="UP000189670"/>
    </source>
</evidence>
<reference evidence="2" key="1">
    <citation type="submission" date="2012-11" db="EMBL/GenBank/DDBJ databases">
        <authorList>
            <person name="Lucero-Rivera Y.E."/>
            <person name="Tovar-Ramirez D."/>
        </authorList>
    </citation>
    <scope>NUCLEOTIDE SEQUENCE [LARGE SCALE GENOMIC DNA]</scope>
    <source>
        <strain evidence="2">Araruama</strain>
    </source>
</reference>